<dbReference type="EMBL" id="CP019646">
    <property type="protein sequence ID" value="AQQ70546.1"/>
    <property type="molecule type" value="Genomic_DNA"/>
</dbReference>
<evidence type="ECO:0000256" key="2">
    <source>
        <dbReference type="ARBA" id="ARBA00006434"/>
    </source>
</evidence>
<evidence type="ECO:0000256" key="10">
    <source>
        <dbReference type="ARBA" id="ARBA00023180"/>
    </source>
</evidence>
<protein>
    <submittedName>
        <fullName evidence="15">Na(+)/glucose symporter</fullName>
    </submittedName>
</protein>
<dbReference type="OrthoDB" id="9814523at2"/>
<evidence type="ECO:0000313" key="16">
    <source>
        <dbReference type="Proteomes" id="UP000188181"/>
    </source>
</evidence>
<dbReference type="GO" id="GO:0006814">
    <property type="term" value="P:sodium ion transport"/>
    <property type="evidence" value="ECO:0007669"/>
    <property type="project" value="UniProtKB-KW"/>
</dbReference>
<dbReference type="InterPro" id="IPR038377">
    <property type="entry name" value="Na/Glc_symporter_sf"/>
</dbReference>
<evidence type="ECO:0000256" key="6">
    <source>
        <dbReference type="ARBA" id="ARBA00022989"/>
    </source>
</evidence>
<dbReference type="PANTHER" id="PTHR42985">
    <property type="entry name" value="SODIUM-COUPLED MONOCARBOXYLATE TRANSPORTER"/>
    <property type="match status" value="1"/>
</dbReference>
<dbReference type="Proteomes" id="UP000188181">
    <property type="component" value="Chromosome"/>
</dbReference>
<keyword evidence="5 14" id="KW-0812">Transmembrane</keyword>
<feature type="transmembrane region" description="Helical" evidence="14">
    <location>
        <begin position="47"/>
        <end position="69"/>
    </location>
</feature>
<dbReference type="Pfam" id="PF00474">
    <property type="entry name" value="SSF"/>
    <property type="match status" value="1"/>
</dbReference>
<evidence type="ECO:0000256" key="7">
    <source>
        <dbReference type="ARBA" id="ARBA00023053"/>
    </source>
</evidence>
<evidence type="ECO:0000256" key="3">
    <source>
        <dbReference type="ARBA" id="ARBA00022448"/>
    </source>
</evidence>
<feature type="transmembrane region" description="Helical" evidence="14">
    <location>
        <begin position="449"/>
        <end position="468"/>
    </location>
</feature>
<evidence type="ECO:0000256" key="13">
    <source>
        <dbReference type="RuleBase" id="RU362091"/>
    </source>
</evidence>
<feature type="transmembrane region" description="Helical" evidence="14">
    <location>
        <begin position="174"/>
        <end position="198"/>
    </location>
</feature>
<feature type="transmembrane region" description="Helical" evidence="14">
    <location>
        <begin position="227"/>
        <end position="248"/>
    </location>
</feature>
<dbReference type="KEGG" id="pbas:SMSP2_00898"/>
<evidence type="ECO:0000256" key="12">
    <source>
        <dbReference type="ARBA" id="ARBA00036099"/>
    </source>
</evidence>
<dbReference type="PROSITE" id="PS50283">
    <property type="entry name" value="NA_SOLUT_SYMP_3"/>
    <property type="match status" value="1"/>
</dbReference>
<evidence type="ECO:0000256" key="1">
    <source>
        <dbReference type="ARBA" id="ARBA00004651"/>
    </source>
</evidence>
<feature type="transmembrane region" description="Helical" evidence="14">
    <location>
        <begin position="75"/>
        <end position="96"/>
    </location>
</feature>
<keyword evidence="4" id="KW-1003">Cell membrane</keyword>
<feature type="transmembrane region" description="Helical" evidence="14">
    <location>
        <begin position="390"/>
        <end position="409"/>
    </location>
</feature>
<feature type="transmembrane region" description="Helical" evidence="14">
    <location>
        <begin position="504"/>
        <end position="526"/>
    </location>
</feature>
<dbReference type="AlphaFoldDB" id="A0A1Q2MCW5"/>
<evidence type="ECO:0000256" key="9">
    <source>
        <dbReference type="ARBA" id="ARBA00023136"/>
    </source>
</evidence>
<keyword evidence="11" id="KW-0739">Sodium transport</keyword>
<dbReference type="STRING" id="1851148.SMSP2_00898"/>
<accession>A0A1Q2MCW5</accession>
<keyword evidence="9 14" id="KW-0472">Membrane</keyword>
<evidence type="ECO:0000256" key="8">
    <source>
        <dbReference type="ARBA" id="ARBA00023065"/>
    </source>
</evidence>
<sequence>MDNGLYFADYAVITGFFAVMVGIGIYFQGRVKNMGDFFGGGKQVPWWLAGISFYMCSFSALGFVVYSALAYQYGFVAVTIYWLTVPAMLIGAKFMASRWRRIAQTSPLEYIESRYGNKMRQGLVWVGIPTRILDDALKLLAIGTVVAAGMGFPLAPAIIVSGLIMISYTFMGGLWAALVADFIQFVVLLAAVLVLPFLTLKRAGGFQGFIEAAPEGFFSLINTKYTWGYLLVFFFIILLNYTTSWALVQRYYSTSSDKNARKVGYLVAILNFVGPPIFYIPAMTARVFLPEIENSNEVYAIVCKSVLPVGMIGMVIAAMFSATMSMLAGDFNAIASVLTNDIYKRMVSKEASARKLMLFARVNTLIVGLVVIGITIMIRKIQGSDDLFRVMVKIFGLFLPPVAIPMLVGMFSRRISNFGGLLGFSAGIITGLTAFAIGGWYPYLREEQVITSITSLTTVAGLIAGTFLKPDSAQRSEEVDRFVSNAASKTDVATVTEKNDSVKALFPIISIGTFAIGLVLAVSVLFTNISEGKLSIAVGAAMMAVGCVFLLIAKKTKSHNT</sequence>
<comment type="catalytic activity">
    <reaction evidence="12">
        <text>iodide(out) + 2 Na(+)(out) = iodide(in) + 2 Na(+)(in)</text>
        <dbReference type="Rhea" id="RHEA:71207"/>
        <dbReference type="ChEBI" id="CHEBI:16382"/>
        <dbReference type="ChEBI" id="CHEBI:29101"/>
    </reaction>
</comment>
<feature type="transmembrane region" description="Helical" evidence="14">
    <location>
        <begin position="6"/>
        <end position="27"/>
    </location>
</feature>
<keyword evidence="7" id="KW-0915">Sodium</keyword>
<comment type="subcellular location">
    <subcellularLocation>
        <location evidence="1">Cell membrane</location>
        <topology evidence="1">Multi-pass membrane protein</topology>
    </subcellularLocation>
</comment>
<evidence type="ECO:0000256" key="4">
    <source>
        <dbReference type="ARBA" id="ARBA00022475"/>
    </source>
</evidence>
<organism evidence="15 16">
    <name type="scientific">Limihaloglobus sulfuriphilus</name>
    <dbReference type="NCBI Taxonomy" id="1851148"/>
    <lineage>
        <taxon>Bacteria</taxon>
        <taxon>Pseudomonadati</taxon>
        <taxon>Planctomycetota</taxon>
        <taxon>Phycisphaerae</taxon>
        <taxon>Sedimentisphaerales</taxon>
        <taxon>Sedimentisphaeraceae</taxon>
        <taxon>Limihaloglobus</taxon>
    </lineage>
</organism>
<dbReference type="GO" id="GO:0015293">
    <property type="term" value="F:symporter activity"/>
    <property type="evidence" value="ECO:0007669"/>
    <property type="project" value="TreeGrafter"/>
</dbReference>
<reference evidence="16" key="1">
    <citation type="submission" date="2017-02" db="EMBL/GenBank/DDBJ databases">
        <title>Comparative genomics and description of representatives of a novel lineage of planctomycetes thriving in anoxic sediments.</title>
        <authorList>
            <person name="Spring S."/>
            <person name="Bunk B."/>
            <person name="Sproer C."/>
        </authorList>
    </citation>
    <scope>NUCLEOTIDE SEQUENCE [LARGE SCALE GENOMIC DNA]</scope>
    <source>
        <strain evidence="16">SM-Chi-D1</strain>
    </source>
</reference>
<feature type="transmembrane region" description="Helical" evidence="14">
    <location>
        <begin position="532"/>
        <end position="553"/>
    </location>
</feature>
<feature type="transmembrane region" description="Helical" evidence="14">
    <location>
        <begin position="301"/>
        <end position="320"/>
    </location>
</feature>
<gene>
    <name evidence="15" type="primary">sglT_12</name>
    <name evidence="15" type="ORF">SMSP2_00898</name>
</gene>
<feature type="transmembrane region" description="Helical" evidence="14">
    <location>
        <begin position="421"/>
        <end position="443"/>
    </location>
</feature>
<dbReference type="PANTHER" id="PTHR42985:SF40">
    <property type="entry name" value="LD47995P-RELATED"/>
    <property type="match status" value="1"/>
</dbReference>
<keyword evidence="3" id="KW-0813">Transport</keyword>
<keyword evidence="6 14" id="KW-1133">Transmembrane helix</keyword>
<dbReference type="InterPro" id="IPR018212">
    <property type="entry name" value="Na/solute_symporter_CS"/>
</dbReference>
<dbReference type="Gene3D" id="1.20.1730.10">
    <property type="entry name" value="Sodium/glucose cotransporter"/>
    <property type="match status" value="1"/>
</dbReference>
<dbReference type="PROSITE" id="PS00456">
    <property type="entry name" value="NA_SOLUT_SYMP_1"/>
    <property type="match status" value="1"/>
</dbReference>
<keyword evidence="8" id="KW-0406">Ion transport</keyword>
<feature type="transmembrane region" description="Helical" evidence="14">
    <location>
        <begin position="356"/>
        <end position="378"/>
    </location>
</feature>
<feature type="transmembrane region" description="Helical" evidence="14">
    <location>
        <begin position="268"/>
        <end position="289"/>
    </location>
</feature>
<evidence type="ECO:0000256" key="11">
    <source>
        <dbReference type="ARBA" id="ARBA00023201"/>
    </source>
</evidence>
<comment type="similarity">
    <text evidence="2 13">Belongs to the sodium:solute symporter (SSF) (TC 2.A.21) family.</text>
</comment>
<dbReference type="RefSeq" id="WP_146682801.1">
    <property type="nucleotide sequence ID" value="NZ_CP019646.1"/>
</dbReference>
<evidence type="ECO:0000256" key="14">
    <source>
        <dbReference type="SAM" id="Phobius"/>
    </source>
</evidence>
<dbReference type="GO" id="GO:0005886">
    <property type="term" value="C:plasma membrane"/>
    <property type="evidence" value="ECO:0007669"/>
    <property type="project" value="UniProtKB-SubCell"/>
</dbReference>
<name>A0A1Q2MCW5_9BACT</name>
<dbReference type="InterPro" id="IPR001734">
    <property type="entry name" value="Na/solute_symporter"/>
</dbReference>
<dbReference type="GO" id="GO:0015075">
    <property type="term" value="F:monoatomic ion transmembrane transporter activity"/>
    <property type="evidence" value="ECO:0007669"/>
    <property type="project" value="UniProtKB-ARBA"/>
</dbReference>
<keyword evidence="10" id="KW-0325">Glycoprotein</keyword>
<feature type="transmembrane region" description="Helical" evidence="14">
    <location>
        <begin position="139"/>
        <end position="168"/>
    </location>
</feature>
<dbReference type="InterPro" id="IPR051163">
    <property type="entry name" value="Sodium:Solute_Symporter_SSF"/>
</dbReference>
<proteinExistence type="inferred from homology"/>
<keyword evidence="16" id="KW-1185">Reference proteome</keyword>
<dbReference type="GO" id="GO:0098660">
    <property type="term" value="P:inorganic ion transmembrane transport"/>
    <property type="evidence" value="ECO:0007669"/>
    <property type="project" value="UniProtKB-ARBA"/>
</dbReference>
<evidence type="ECO:0000256" key="5">
    <source>
        <dbReference type="ARBA" id="ARBA00022692"/>
    </source>
</evidence>
<evidence type="ECO:0000313" key="15">
    <source>
        <dbReference type="EMBL" id="AQQ70546.1"/>
    </source>
</evidence>